<dbReference type="SUPFAM" id="SSF53756">
    <property type="entry name" value="UDP-Glycosyltransferase/glycogen phosphorylase"/>
    <property type="match status" value="1"/>
</dbReference>
<dbReference type="PANTHER" id="PTHR12526">
    <property type="entry name" value="GLYCOSYLTRANSFERASE"/>
    <property type="match status" value="1"/>
</dbReference>
<dbReference type="CDD" id="cd03801">
    <property type="entry name" value="GT4_PimA-like"/>
    <property type="match status" value="1"/>
</dbReference>
<dbReference type="Proteomes" id="UP000595858">
    <property type="component" value="Chromosome"/>
</dbReference>
<dbReference type="GO" id="GO:0016740">
    <property type="term" value="F:transferase activity"/>
    <property type="evidence" value="ECO:0007669"/>
    <property type="project" value="UniProtKB-KW"/>
</dbReference>
<dbReference type="AlphaFoldDB" id="A0AAU9CI22"/>
<evidence type="ECO:0000313" key="2">
    <source>
        <dbReference type="Proteomes" id="UP000595858"/>
    </source>
</evidence>
<dbReference type="PANTHER" id="PTHR12526:SF630">
    <property type="entry name" value="GLYCOSYLTRANSFERASE"/>
    <property type="match status" value="1"/>
</dbReference>
<dbReference type="RefSeq" id="WP_223861871.1">
    <property type="nucleotide sequence ID" value="NZ_AP023447.1"/>
</dbReference>
<evidence type="ECO:0000313" key="1">
    <source>
        <dbReference type="EMBL" id="BCL43588.1"/>
    </source>
</evidence>
<dbReference type="EMBL" id="AP023447">
    <property type="protein sequence ID" value="BCL43588.1"/>
    <property type="molecule type" value="Genomic_DNA"/>
</dbReference>
<gene>
    <name evidence="1" type="primary">wbaD</name>
    <name evidence="1" type="ORF">OIPHN260_30900</name>
</gene>
<keyword evidence="1" id="KW-0808">Transferase</keyword>
<dbReference type="Gene3D" id="3.40.50.2000">
    <property type="entry name" value="Glycogen Phosphorylase B"/>
    <property type="match status" value="1"/>
</dbReference>
<accession>A0AAU9CI22</accession>
<sequence length="386" mass="43614">MMKRILFVTARYPWPIITGDALRAYNQIKELSKDNLVDVFSVERANSSSGGVNSFINLSDSGGLSKLDKIKNIIINRGKTALQCAMYNDRKSWEKLKDLLIANNYDIIIFQLVRLEYLIFKTISLRQEHCIKALIYCDFVDALSLNMQNRAATENFFMKKICDFESKKLSVVENKIYEAIDAGFIISERDANYIGKNDFKIIPNGVSIPVIHRNFKSSDGIINLAFWGNMSYYPNVKAAIFIANLFNDLPKGKYKLHIVGAQPCKQVMALNKPNEIIIHGYVDDLKNLLANMDIAVFPIFDGSGLQNKVLEAFALGLPVITTNIVLDSMPKLSEYAMVANSKSEFIRAIELFEPTEEGINKNSLCAIEVLKKDYNWNLINCVTGMK</sequence>
<reference evidence="1" key="1">
    <citation type="journal article" date="2020" name="J Glob Antimicrob Resist">
        <title>Genomic characterization of clinical Enterobacter roggenkampii co-harboring blaIMP-1- and blaGES-5-encoding IncP6 and mcr-9-encoding IncHI2 plasmids isolated in Japan.</title>
        <authorList>
            <person name="Umeda K."/>
            <person name="Nakamura H."/>
            <person name="Fukuda A."/>
            <person name="Matsumoto Y."/>
            <person name="Motooka D."/>
            <person name="Nakamura S."/>
            <person name="Yasui Y."/>
            <person name="Yoshida H."/>
            <person name="Kawahara R."/>
        </authorList>
    </citation>
    <scope>NUCLEOTIDE SEQUENCE</scope>
    <source>
        <strain evidence="1">OIPH-N260</strain>
    </source>
</reference>
<organism evidence="1 2">
    <name type="scientific">Enterobacter roggenkampii</name>
    <dbReference type="NCBI Taxonomy" id="1812935"/>
    <lineage>
        <taxon>Bacteria</taxon>
        <taxon>Pseudomonadati</taxon>
        <taxon>Pseudomonadota</taxon>
        <taxon>Gammaproteobacteria</taxon>
        <taxon>Enterobacterales</taxon>
        <taxon>Enterobacteriaceae</taxon>
        <taxon>Enterobacter</taxon>
        <taxon>Enterobacter cloacae complex</taxon>
    </lineage>
</organism>
<dbReference type="Pfam" id="PF13692">
    <property type="entry name" value="Glyco_trans_1_4"/>
    <property type="match status" value="1"/>
</dbReference>
<proteinExistence type="predicted"/>
<name>A0AAU9CI22_9ENTR</name>
<protein>
    <submittedName>
        <fullName evidence="1">Glycosyl transferase family 1</fullName>
    </submittedName>
</protein>